<comment type="caution">
    <text evidence="1">The sequence shown here is derived from an EMBL/GenBank/DDBJ whole genome shotgun (WGS) entry which is preliminary data.</text>
</comment>
<evidence type="ECO:0000313" key="2">
    <source>
        <dbReference type="Proteomes" id="UP001642360"/>
    </source>
</evidence>
<name>A0ABC8RJJ0_9AQUA</name>
<dbReference type="EMBL" id="CAUOFW020001280">
    <property type="protein sequence ID" value="CAK9143199.1"/>
    <property type="molecule type" value="Genomic_DNA"/>
</dbReference>
<protein>
    <submittedName>
        <fullName evidence="1">Uncharacterized protein</fullName>
    </submittedName>
</protein>
<gene>
    <name evidence="1" type="ORF">ILEXP_LOCUS10894</name>
</gene>
<organism evidence="1 2">
    <name type="scientific">Ilex paraguariensis</name>
    <name type="common">yerba mate</name>
    <dbReference type="NCBI Taxonomy" id="185542"/>
    <lineage>
        <taxon>Eukaryota</taxon>
        <taxon>Viridiplantae</taxon>
        <taxon>Streptophyta</taxon>
        <taxon>Embryophyta</taxon>
        <taxon>Tracheophyta</taxon>
        <taxon>Spermatophyta</taxon>
        <taxon>Magnoliopsida</taxon>
        <taxon>eudicotyledons</taxon>
        <taxon>Gunneridae</taxon>
        <taxon>Pentapetalae</taxon>
        <taxon>asterids</taxon>
        <taxon>campanulids</taxon>
        <taxon>Aquifoliales</taxon>
        <taxon>Aquifoliaceae</taxon>
        <taxon>Ilex</taxon>
    </lineage>
</organism>
<evidence type="ECO:0000313" key="1">
    <source>
        <dbReference type="EMBL" id="CAK9143199.1"/>
    </source>
</evidence>
<proteinExistence type="predicted"/>
<sequence length="104" mass="11773">MGLEEEGDCVVCVSFWERGDVGYIFWAVGCVERECVLGEWVTHKGKKGVCIEGELGGRGEMFFVCVLCVSEREMLERSIEDGDIPGRGLAEAMAVWIWRWHNIE</sequence>
<reference evidence="1 2" key="1">
    <citation type="submission" date="2024-02" db="EMBL/GenBank/DDBJ databases">
        <authorList>
            <person name="Vignale AGUSTIN F."/>
            <person name="Sosa J E."/>
            <person name="Modenutti C."/>
        </authorList>
    </citation>
    <scope>NUCLEOTIDE SEQUENCE [LARGE SCALE GENOMIC DNA]</scope>
</reference>
<accession>A0ABC8RJJ0</accession>
<keyword evidence="2" id="KW-1185">Reference proteome</keyword>
<dbReference type="AlphaFoldDB" id="A0ABC8RJJ0"/>
<dbReference type="Proteomes" id="UP001642360">
    <property type="component" value="Unassembled WGS sequence"/>
</dbReference>